<dbReference type="PANTHER" id="PTHR40980:SF4">
    <property type="entry name" value="TONB-DEPENDENT RECEPTOR-LIKE BETA-BARREL DOMAIN-CONTAINING PROTEIN"/>
    <property type="match status" value="1"/>
</dbReference>
<dbReference type="Gene3D" id="2.40.170.20">
    <property type="entry name" value="TonB-dependent receptor, beta-barrel domain"/>
    <property type="match status" value="1"/>
</dbReference>
<dbReference type="InterPro" id="IPR012910">
    <property type="entry name" value="Plug_dom"/>
</dbReference>
<dbReference type="InterPro" id="IPR041700">
    <property type="entry name" value="OMP_b-brl_3"/>
</dbReference>
<comment type="subcellular location">
    <subcellularLocation>
        <location evidence="1">Cell outer membrane</location>
    </subcellularLocation>
</comment>
<proteinExistence type="predicted"/>
<reference evidence="6 7" key="1">
    <citation type="submission" date="2020-08" db="EMBL/GenBank/DDBJ databases">
        <title>Genomic Encyclopedia of Type Strains, Phase IV (KMG-IV): sequencing the most valuable type-strain genomes for metagenomic binning, comparative biology and taxonomic classification.</title>
        <authorList>
            <person name="Goeker M."/>
        </authorList>
    </citation>
    <scope>NUCLEOTIDE SEQUENCE [LARGE SCALE GENOMIC DNA]</scope>
    <source>
        <strain evidence="6 7">DSM 102983</strain>
    </source>
</reference>
<evidence type="ECO:0008006" key="8">
    <source>
        <dbReference type="Google" id="ProtNLM"/>
    </source>
</evidence>
<dbReference type="InterPro" id="IPR037066">
    <property type="entry name" value="Plug_dom_sf"/>
</dbReference>
<evidence type="ECO:0000259" key="5">
    <source>
        <dbReference type="Pfam" id="PF14905"/>
    </source>
</evidence>
<dbReference type="Proteomes" id="UP000533637">
    <property type="component" value="Unassembled WGS sequence"/>
</dbReference>
<comment type="caution">
    <text evidence="6">The sequence shown here is derived from an EMBL/GenBank/DDBJ whole genome shotgun (WGS) entry which is preliminary data.</text>
</comment>
<evidence type="ECO:0000313" key="7">
    <source>
        <dbReference type="Proteomes" id="UP000533637"/>
    </source>
</evidence>
<sequence length="736" mass="83481">MKKIVGLCVLILLSKSIEVCGQVDSLSLKEIELSEVSVVAAKPLIKADVDKTVYNIADDPDSKTNTLLEMLRKVPFVTVDGNDDIKVNGSSSFRVYMNGKPSGILSNNPKEALRSIPANTIKKIEVITDPGARYDAEGVSGVLNIITKGSEFEGYNADLNTILLNRMQMIGGYATIKYGKLSLSANYSFSHYKSKIKAESFQQQFNRPEETYLNQYNNSSYKTPGHYGGLEASLEIDSLNLITLSGFLNNGHNKSNSFVSYSMEDAGYEPVYSYGHDRNDYDKWGYNSIKADYQRSFRRNKKEMLTLSYQYGYSPQNTNNYSEIIDKQGDAVSLEYLENFNHQRNKAKSDEHTLQLDYTNPFTEKHSMESGLKYIRRVSSSKAISEVKRQESDDWSPSDYQPFLDYRHLQNIMAVYAGYGYSYKKWGVKSGLRMEHTWQDVTYKEGDGKDFGYQATDWVPSLSGSFKISDLQSLRLSYNLRLRRPGIDRLNPYISITGKSINYGNPDLKSEKHHRITLAYSYFASNFNMQATVLYTESRKGVGEYQFLDANNVQNHTYANLENIRGGGLGGYVGYNPSAKTSLSVNASLYYLNLWVDKKYETLLPGLDNQGVSGGIYANFSQKLNRGWRINLSGGCGKQEISLGYHPDLFYYYGATISKSFMKEKLTLALRGQNFLQPNRKGTGKQIYPDFNLTQKIRYYDNTFGISVSYRFGELKENVRKVARSITNDDLERSNK</sequence>
<evidence type="ECO:0000259" key="4">
    <source>
        <dbReference type="Pfam" id="PF07715"/>
    </source>
</evidence>
<evidence type="ECO:0000256" key="3">
    <source>
        <dbReference type="ARBA" id="ARBA00023237"/>
    </source>
</evidence>
<evidence type="ECO:0000256" key="2">
    <source>
        <dbReference type="ARBA" id="ARBA00023136"/>
    </source>
</evidence>
<feature type="domain" description="Outer membrane protein beta-barrel" evidence="5">
    <location>
        <begin position="300"/>
        <end position="710"/>
    </location>
</feature>
<gene>
    <name evidence="6" type="ORF">GGQ57_003398</name>
</gene>
<dbReference type="Gene3D" id="2.170.130.10">
    <property type="entry name" value="TonB-dependent receptor, plug domain"/>
    <property type="match status" value="1"/>
</dbReference>
<feature type="domain" description="TonB-dependent receptor plug" evidence="4">
    <location>
        <begin position="50"/>
        <end position="142"/>
    </location>
</feature>
<keyword evidence="3" id="KW-0998">Cell outer membrane</keyword>
<dbReference type="Pfam" id="PF14905">
    <property type="entry name" value="OMP_b-brl_3"/>
    <property type="match status" value="1"/>
</dbReference>
<evidence type="ECO:0000313" key="6">
    <source>
        <dbReference type="EMBL" id="MBB4623482.1"/>
    </source>
</evidence>
<dbReference type="Pfam" id="PF07715">
    <property type="entry name" value="Plug"/>
    <property type="match status" value="1"/>
</dbReference>
<name>A0ABR6KPQ1_9BACT</name>
<organism evidence="6 7">
    <name type="scientific">Parabacteroides faecis</name>
    <dbReference type="NCBI Taxonomy" id="1217282"/>
    <lineage>
        <taxon>Bacteria</taxon>
        <taxon>Pseudomonadati</taxon>
        <taxon>Bacteroidota</taxon>
        <taxon>Bacteroidia</taxon>
        <taxon>Bacteroidales</taxon>
        <taxon>Tannerellaceae</taxon>
        <taxon>Parabacteroides</taxon>
    </lineage>
</organism>
<dbReference type="RefSeq" id="WP_183671580.1">
    <property type="nucleotide sequence ID" value="NZ_BMPB01000008.1"/>
</dbReference>
<evidence type="ECO:0000256" key="1">
    <source>
        <dbReference type="ARBA" id="ARBA00004442"/>
    </source>
</evidence>
<keyword evidence="7" id="KW-1185">Reference proteome</keyword>
<dbReference type="InterPro" id="IPR036942">
    <property type="entry name" value="Beta-barrel_TonB_sf"/>
</dbReference>
<dbReference type="SUPFAM" id="SSF56935">
    <property type="entry name" value="Porins"/>
    <property type="match status" value="1"/>
</dbReference>
<protein>
    <recommendedName>
        <fullName evidence="8">TonB-dependent receptor</fullName>
    </recommendedName>
</protein>
<dbReference type="EMBL" id="JACHOC010000007">
    <property type="protein sequence ID" value="MBB4623482.1"/>
    <property type="molecule type" value="Genomic_DNA"/>
</dbReference>
<accession>A0ABR6KPQ1</accession>
<dbReference type="PANTHER" id="PTHR40980">
    <property type="entry name" value="PLUG DOMAIN-CONTAINING PROTEIN"/>
    <property type="match status" value="1"/>
</dbReference>
<keyword evidence="2" id="KW-0472">Membrane</keyword>